<dbReference type="GeneID" id="83591697"/>
<evidence type="ECO:0000313" key="3">
    <source>
        <dbReference type="EMBL" id="WAG58735.1"/>
    </source>
</evidence>
<evidence type="ECO:0000256" key="1">
    <source>
        <dbReference type="SAM" id="MobiDB-lite"/>
    </source>
</evidence>
<feature type="region of interest" description="Disordered" evidence="1">
    <location>
        <begin position="1"/>
        <end position="68"/>
    </location>
</feature>
<dbReference type="RefSeq" id="WP_171298133.1">
    <property type="nucleotide sequence ID" value="NZ_CP077615.1"/>
</dbReference>
<dbReference type="Proteomes" id="UP001164733">
    <property type="component" value="Chromosome"/>
</dbReference>
<dbReference type="AlphaFoldDB" id="A0A7Y3SYE3"/>
<protein>
    <submittedName>
        <fullName evidence="2">Uncharacterized protein</fullName>
    </submittedName>
</protein>
<evidence type="ECO:0000313" key="2">
    <source>
        <dbReference type="EMBL" id="NNU77492.1"/>
    </source>
</evidence>
<dbReference type="Proteomes" id="UP000531659">
    <property type="component" value="Unassembled WGS sequence"/>
</dbReference>
<accession>A0A7Y3SYE3</accession>
<reference evidence="2 4" key="1">
    <citation type="submission" date="2020-05" db="EMBL/GenBank/DDBJ databases">
        <title>Complete genome of Clostridium estertheticum subspecies estertheticum, isolated from Vacuum packed lamb meat from New Zealand imported to Switzerland.</title>
        <authorList>
            <person name="Wambui J."/>
            <person name="Stevens M.J.A."/>
            <person name="Stephan R."/>
        </authorList>
    </citation>
    <scope>NUCLEOTIDE SEQUENCE [LARGE SCALE GENOMIC DNA]</scope>
    <source>
        <strain evidence="2 4">CEST001</strain>
    </source>
</reference>
<dbReference type="EMBL" id="JABEYB010000013">
    <property type="protein sequence ID" value="NNU77492.1"/>
    <property type="molecule type" value="Genomic_DNA"/>
</dbReference>
<gene>
    <name evidence="2" type="ORF">HLQ16_16280</name>
    <name evidence="3" type="ORF">LL038_13825</name>
</gene>
<sequence length="68" mass="7296">MSQNKSIAESNQNIIPNSDNSLSKNMSIKQKDQSLVANSLDSKNANNGYKVNGNASVQAANEGTRNKN</sequence>
<dbReference type="EMBL" id="CP086239">
    <property type="protein sequence ID" value="WAG58735.1"/>
    <property type="molecule type" value="Genomic_DNA"/>
</dbReference>
<organism evidence="2 4">
    <name type="scientific">Clostridium estertheticum</name>
    <dbReference type="NCBI Taxonomy" id="238834"/>
    <lineage>
        <taxon>Bacteria</taxon>
        <taxon>Bacillati</taxon>
        <taxon>Bacillota</taxon>
        <taxon>Clostridia</taxon>
        <taxon>Eubacteriales</taxon>
        <taxon>Clostridiaceae</taxon>
        <taxon>Clostridium</taxon>
    </lineage>
</organism>
<evidence type="ECO:0000313" key="4">
    <source>
        <dbReference type="Proteomes" id="UP000531659"/>
    </source>
</evidence>
<reference evidence="3" key="2">
    <citation type="submission" date="2021-11" db="EMBL/GenBank/DDBJ databases">
        <title>Clostridia strains as spoilage organisms.</title>
        <authorList>
            <person name="Wambui J."/>
            <person name="Stevens M.J.A."/>
            <person name="Stephan R."/>
        </authorList>
    </citation>
    <scope>NUCLEOTIDE SEQUENCE</scope>
    <source>
        <strain evidence="3">CF009</strain>
    </source>
</reference>
<name>A0A7Y3SYE3_9CLOT</name>
<proteinExistence type="predicted"/>